<evidence type="ECO:0000313" key="3">
    <source>
        <dbReference type="Proteomes" id="UP001175000"/>
    </source>
</evidence>
<name>A0AA39WR85_9PEZI</name>
<feature type="region of interest" description="Disordered" evidence="1">
    <location>
        <begin position="692"/>
        <end position="719"/>
    </location>
</feature>
<keyword evidence="3" id="KW-1185">Reference proteome</keyword>
<reference evidence="2" key="1">
    <citation type="submission" date="2023-06" db="EMBL/GenBank/DDBJ databases">
        <title>Genome-scale phylogeny and comparative genomics of the fungal order Sordariales.</title>
        <authorList>
            <consortium name="Lawrence Berkeley National Laboratory"/>
            <person name="Hensen N."/>
            <person name="Bonometti L."/>
            <person name="Westerberg I."/>
            <person name="Brannstrom I.O."/>
            <person name="Guillou S."/>
            <person name="Cros-Aarteil S."/>
            <person name="Calhoun S."/>
            <person name="Haridas S."/>
            <person name="Kuo A."/>
            <person name="Mondo S."/>
            <person name="Pangilinan J."/>
            <person name="Riley R."/>
            <person name="Labutti K."/>
            <person name="Andreopoulos B."/>
            <person name="Lipzen A."/>
            <person name="Chen C."/>
            <person name="Yanf M."/>
            <person name="Daum C."/>
            <person name="Ng V."/>
            <person name="Clum A."/>
            <person name="Steindorff A."/>
            <person name="Ohm R."/>
            <person name="Martin F."/>
            <person name="Silar P."/>
            <person name="Natvig D."/>
            <person name="Lalanne C."/>
            <person name="Gautier V."/>
            <person name="Ament-Velasquez S.L."/>
            <person name="Kruys A."/>
            <person name="Hutchinson M.I."/>
            <person name="Powell A.J."/>
            <person name="Barry K."/>
            <person name="Miller A.N."/>
            <person name="Grigoriev I.V."/>
            <person name="Debuchy R."/>
            <person name="Gladieux P."/>
            <person name="Thoren M.H."/>
            <person name="Johannesson H."/>
        </authorList>
    </citation>
    <scope>NUCLEOTIDE SEQUENCE</scope>
    <source>
        <strain evidence="2">CBS 606.72</strain>
    </source>
</reference>
<protein>
    <submittedName>
        <fullName evidence="2">Uncharacterized protein</fullName>
    </submittedName>
</protein>
<evidence type="ECO:0000256" key="1">
    <source>
        <dbReference type="SAM" id="MobiDB-lite"/>
    </source>
</evidence>
<organism evidence="2 3">
    <name type="scientific">Immersiella caudata</name>
    <dbReference type="NCBI Taxonomy" id="314043"/>
    <lineage>
        <taxon>Eukaryota</taxon>
        <taxon>Fungi</taxon>
        <taxon>Dikarya</taxon>
        <taxon>Ascomycota</taxon>
        <taxon>Pezizomycotina</taxon>
        <taxon>Sordariomycetes</taxon>
        <taxon>Sordariomycetidae</taxon>
        <taxon>Sordariales</taxon>
        <taxon>Lasiosphaeriaceae</taxon>
        <taxon>Immersiella</taxon>
    </lineage>
</organism>
<sequence length="731" mass="81555">MAERRERAPSCRPARRPAGPPPLSSSTALAPCCLGIDIGSHRSRICIWADGSEIVVENRYSHSLSTTHYPGDFPSALYVFDDASSGDECVYLEEGEYETRQSISAKYVFYALAEISDTLLEQYPPVYQLNEKKQDPEFKAKLRRALAVLLSALRRPAMAVCRARKLRITKIGLTIPVQWTLEFEEIYRGLVAEVFEIQQEIIYFFTETEALARYLFKYKAAQMDPEGKHNTVLFFDFGGHNMNGCAFGVARDEENPERNGFYRVGKKFGAGGGSEQWEHHVDEWFMQAWYGINETVAPPQHREDFLSRFRKQKGRKTELLEDIIAIYARPNDGAACRVTMTSEVITSAWRKALGRPLETARREIARLVGMVEGGCVTSPLVVVSGGTARNPAVKSQMKTLCKQSGIPVVFTADFADSIAYDSAKVALAASYVVSETLTLEQFFARGAAIGIQMKQSPIQGKPNVGPRLWDNSGALLLDLRRQPKVDLAVRYYDEFKLICDPFFDRLPRRQQARVSSKLSYDLVYLGRRKQGTWTFQLSLEGSGDRMDLVLQQSYQRRRELPSQAKRTLRLPLYFDGNSSTIHVGYRSKAIDELDLGLPLQPNDLGEVDIDVSSEKSDQDSDVESVMESAPGTASRITEAGTAATGSGIGEDEMFTSSMFPVADSWAFQGGEQSDPNTEIHVHQVEVSPIFDGLPAPRKIRSSGGKASTPSSRRVGPYEQAWARRAQNGFLS</sequence>
<dbReference type="InterPro" id="IPR043129">
    <property type="entry name" value="ATPase_NBD"/>
</dbReference>
<dbReference type="SUPFAM" id="SSF53067">
    <property type="entry name" value="Actin-like ATPase domain"/>
    <property type="match status" value="1"/>
</dbReference>
<gene>
    <name evidence="2" type="ORF">B0T14DRAFT_520604</name>
</gene>
<accession>A0AA39WR85</accession>
<comment type="caution">
    <text evidence="2">The sequence shown here is derived from an EMBL/GenBank/DDBJ whole genome shotgun (WGS) entry which is preliminary data.</text>
</comment>
<proteinExistence type="predicted"/>
<dbReference type="EMBL" id="JAULSU010000004">
    <property type="protein sequence ID" value="KAK0620109.1"/>
    <property type="molecule type" value="Genomic_DNA"/>
</dbReference>
<dbReference type="Gene3D" id="3.90.640.10">
    <property type="entry name" value="Actin, Chain A, domain 4"/>
    <property type="match status" value="1"/>
</dbReference>
<feature type="region of interest" description="Disordered" evidence="1">
    <location>
        <begin position="612"/>
        <end position="650"/>
    </location>
</feature>
<dbReference type="Gene3D" id="3.30.420.40">
    <property type="match status" value="2"/>
</dbReference>
<feature type="region of interest" description="Disordered" evidence="1">
    <location>
        <begin position="1"/>
        <end position="25"/>
    </location>
</feature>
<dbReference type="AlphaFoldDB" id="A0AA39WR85"/>
<dbReference type="Proteomes" id="UP001175000">
    <property type="component" value="Unassembled WGS sequence"/>
</dbReference>
<evidence type="ECO:0000313" key="2">
    <source>
        <dbReference type="EMBL" id="KAK0620109.1"/>
    </source>
</evidence>